<organism evidence="1 2">
    <name type="scientific">Miniphocaeibacter halophilus</name>
    <dbReference type="NCBI Taxonomy" id="2931922"/>
    <lineage>
        <taxon>Bacteria</taxon>
        <taxon>Bacillati</taxon>
        <taxon>Bacillota</taxon>
        <taxon>Tissierellia</taxon>
        <taxon>Tissierellales</taxon>
        <taxon>Peptoniphilaceae</taxon>
        <taxon>Miniphocaeibacter</taxon>
    </lineage>
</organism>
<sequence>MKKISKKLILMLALVLVLGVGTTSLAVENNRVSHPDILSNITNKPLEEIIEIRTTTGKTYGQIAEEFGVLEEYKEEMFTIKKNFINERVDNGYLDREEADRIITNMEKNKDLCDGENLGYRKLCGNYGLGIGMLNKKGRGNGLGTGQRLQDGTGRIENNNPGRNQTNPTNNTREQKQNTENSNVQDNRQNANVNAQNANVTTGNNANQNNAPQGNVNRNNPQQNNNQNPTPRNNSQNNNYGHHGNSGGGSGQRLQDGSCGNVPSGQGGNCRR</sequence>
<gene>
    <name evidence="1" type="ORF">JFY71_01480</name>
</gene>
<dbReference type="Proteomes" id="UP000595814">
    <property type="component" value="Chromosome"/>
</dbReference>
<evidence type="ECO:0000313" key="1">
    <source>
        <dbReference type="EMBL" id="QQK08237.1"/>
    </source>
</evidence>
<protein>
    <submittedName>
        <fullName evidence="1">DUF2680 domain-containing protein</fullName>
    </submittedName>
</protein>
<name>A0AC61MS26_9FIRM</name>
<keyword evidence="2" id="KW-1185">Reference proteome</keyword>
<reference evidence="1 2" key="1">
    <citation type="journal article" date="2022" name="Int. J. Syst. Evol. Microbiol.">
        <title>Miniphocaeibacter halophilus sp. nov., an ammonium-tolerant acetate-producing bacterium isolated from a biogas system.</title>
        <authorList>
            <person name="Schnurer A."/>
            <person name="Singh A."/>
            <person name="Bi S."/>
            <person name="Qiao W."/>
            <person name="Westerholm M."/>
        </authorList>
    </citation>
    <scope>NUCLEOTIDE SEQUENCE [LARGE SCALE GENOMIC DNA]</scope>
    <source>
        <strain evidence="1 2">AMB_01</strain>
    </source>
</reference>
<dbReference type="EMBL" id="CP066744">
    <property type="protein sequence ID" value="QQK08237.1"/>
    <property type="molecule type" value="Genomic_DNA"/>
</dbReference>
<evidence type="ECO:0000313" key="2">
    <source>
        <dbReference type="Proteomes" id="UP000595814"/>
    </source>
</evidence>
<accession>A0AC61MS26</accession>
<proteinExistence type="predicted"/>